<dbReference type="GO" id="GO:0009279">
    <property type="term" value="C:cell outer membrane"/>
    <property type="evidence" value="ECO:0007669"/>
    <property type="project" value="UniProtKB-SubCell"/>
</dbReference>
<evidence type="ECO:0000256" key="3">
    <source>
        <dbReference type="ARBA" id="ARBA00023237"/>
    </source>
</evidence>
<dbReference type="PANTHER" id="PTHR30329:SF21">
    <property type="entry name" value="LIPOPROTEIN YIAD-RELATED"/>
    <property type="match status" value="1"/>
</dbReference>
<dbReference type="PRINTS" id="PR01021">
    <property type="entry name" value="OMPADOMAIN"/>
</dbReference>
<evidence type="ECO:0000256" key="4">
    <source>
        <dbReference type="PROSITE-ProRule" id="PRU00473"/>
    </source>
</evidence>
<name>A0A4R2Q881_9RHOB</name>
<keyword evidence="8" id="KW-1185">Reference proteome</keyword>
<dbReference type="AlphaFoldDB" id="A0A4R2Q881"/>
<evidence type="ECO:0000313" key="7">
    <source>
        <dbReference type="EMBL" id="TCP42925.1"/>
    </source>
</evidence>
<feature type="region of interest" description="Disordered" evidence="5">
    <location>
        <begin position="57"/>
        <end position="88"/>
    </location>
</feature>
<dbReference type="Pfam" id="PF00691">
    <property type="entry name" value="OmpA"/>
    <property type="match status" value="1"/>
</dbReference>
<evidence type="ECO:0000256" key="2">
    <source>
        <dbReference type="ARBA" id="ARBA00023136"/>
    </source>
</evidence>
<dbReference type="InterPro" id="IPR006664">
    <property type="entry name" value="OMP_bac"/>
</dbReference>
<evidence type="ECO:0000313" key="8">
    <source>
        <dbReference type="Proteomes" id="UP000294835"/>
    </source>
</evidence>
<dbReference type="InterPro" id="IPR006665">
    <property type="entry name" value="OmpA-like"/>
</dbReference>
<dbReference type="Proteomes" id="UP000294835">
    <property type="component" value="Unassembled WGS sequence"/>
</dbReference>
<keyword evidence="3" id="KW-0998">Cell outer membrane</keyword>
<dbReference type="Gene3D" id="3.30.1330.60">
    <property type="entry name" value="OmpA-like domain"/>
    <property type="match status" value="1"/>
</dbReference>
<dbReference type="PANTHER" id="PTHR30329">
    <property type="entry name" value="STATOR ELEMENT OF FLAGELLAR MOTOR COMPLEX"/>
    <property type="match status" value="1"/>
</dbReference>
<dbReference type="InterPro" id="IPR050330">
    <property type="entry name" value="Bact_OuterMem_StrucFunc"/>
</dbReference>
<accession>A0A4R2Q881</accession>
<evidence type="ECO:0000256" key="5">
    <source>
        <dbReference type="SAM" id="MobiDB-lite"/>
    </source>
</evidence>
<dbReference type="InterPro" id="IPR036737">
    <property type="entry name" value="OmpA-like_sf"/>
</dbReference>
<keyword evidence="2 4" id="KW-0472">Membrane</keyword>
<feature type="domain" description="OmpA-like" evidence="6">
    <location>
        <begin position="120"/>
        <end position="234"/>
    </location>
</feature>
<comment type="subcellular location">
    <subcellularLocation>
        <location evidence="1">Cell outer membrane</location>
    </subcellularLocation>
</comment>
<evidence type="ECO:0000256" key="1">
    <source>
        <dbReference type="ARBA" id="ARBA00004442"/>
    </source>
</evidence>
<evidence type="ECO:0000259" key="6">
    <source>
        <dbReference type="PROSITE" id="PS51123"/>
    </source>
</evidence>
<dbReference type="SUPFAM" id="SSF103088">
    <property type="entry name" value="OmpA-like"/>
    <property type="match status" value="1"/>
</dbReference>
<dbReference type="CDD" id="cd07185">
    <property type="entry name" value="OmpA_C-like"/>
    <property type="match status" value="1"/>
</dbReference>
<sequence>MVLGLAIGTAGLPAAAQQVSDAELLRLFEAQRDAFRAAAESGTGRARGVTLVPLGAGAAPRAEPARPAPTPALRAAPSRQGAQAPLTRQLVPQRVPAPTAPEAMIAAAPPPAATRPVFGQFAPELQVNVRIEFAVNSAALVPAQKPRLEQLCRVMKASDIRQFRIVGHTDASGSDSYNQRLSEDRAEAVRGYFVTECGIDPARLEAVGMGERFLLDTADPDAEANRRVEFQAIG</sequence>
<comment type="caution">
    <text evidence="7">The sequence shown here is derived from an EMBL/GenBank/DDBJ whole genome shotgun (WGS) entry which is preliminary data.</text>
</comment>
<organism evidence="7 8">
    <name type="scientific">Rhodovulum marinum</name>
    <dbReference type="NCBI Taxonomy" id="320662"/>
    <lineage>
        <taxon>Bacteria</taxon>
        <taxon>Pseudomonadati</taxon>
        <taxon>Pseudomonadota</taxon>
        <taxon>Alphaproteobacteria</taxon>
        <taxon>Rhodobacterales</taxon>
        <taxon>Paracoccaceae</taxon>
        <taxon>Rhodovulum</taxon>
    </lineage>
</organism>
<dbReference type="EMBL" id="SLXP01000002">
    <property type="protein sequence ID" value="TCP42925.1"/>
    <property type="molecule type" value="Genomic_DNA"/>
</dbReference>
<gene>
    <name evidence="7" type="ORF">EV662_102116</name>
</gene>
<protein>
    <submittedName>
        <fullName evidence="7">Outer membrane protein OmpA-like peptidoglycan-associated protein</fullName>
    </submittedName>
</protein>
<dbReference type="PROSITE" id="PS51123">
    <property type="entry name" value="OMPA_2"/>
    <property type="match status" value="1"/>
</dbReference>
<dbReference type="InterPro" id="IPR006690">
    <property type="entry name" value="OMPA-like_CS"/>
</dbReference>
<dbReference type="PROSITE" id="PS01068">
    <property type="entry name" value="OMPA_1"/>
    <property type="match status" value="1"/>
</dbReference>
<reference evidence="7 8" key="1">
    <citation type="submission" date="2019-03" db="EMBL/GenBank/DDBJ databases">
        <title>Genomic Encyclopedia of Type Strains, Phase IV (KMG-IV): sequencing the most valuable type-strain genomes for metagenomic binning, comparative biology and taxonomic classification.</title>
        <authorList>
            <person name="Goeker M."/>
        </authorList>
    </citation>
    <scope>NUCLEOTIDE SEQUENCE [LARGE SCALE GENOMIC DNA]</scope>
    <source>
        <strain evidence="7 8">DSM 18063</strain>
    </source>
</reference>
<proteinExistence type="predicted"/>